<comment type="cofactor">
    <cofactor evidence="1 8">
        <name>Mg(2+)</name>
        <dbReference type="ChEBI" id="CHEBI:18420"/>
    </cofactor>
</comment>
<evidence type="ECO:0000256" key="1">
    <source>
        <dbReference type="ARBA" id="ARBA00001946"/>
    </source>
</evidence>
<protein>
    <recommendedName>
        <fullName evidence="8">Ribonuclease VapC</fullName>
        <shortName evidence="8">RNase VapC</shortName>
        <ecNumber evidence="8">3.1.-.-</ecNumber>
    </recommendedName>
    <alternativeName>
        <fullName evidence="8">Toxin VapC</fullName>
    </alternativeName>
</protein>
<dbReference type="CDD" id="cd18748">
    <property type="entry name" value="PIN_VapC4-5_FitB-like"/>
    <property type="match status" value="1"/>
</dbReference>
<dbReference type="OrthoDB" id="9796690at2"/>
<dbReference type="HAMAP" id="MF_00265">
    <property type="entry name" value="VapC_Nob1"/>
    <property type="match status" value="1"/>
</dbReference>
<keyword evidence="8" id="KW-0800">Toxin</keyword>
<evidence type="ECO:0000256" key="5">
    <source>
        <dbReference type="ARBA" id="ARBA00022801"/>
    </source>
</evidence>
<keyword evidence="5 8" id="KW-0378">Hydrolase</keyword>
<organism evidence="10 11">
    <name type="scientific">Sphingobium cloacae</name>
    <dbReference type="NCBI Taxonomy" id="120107"/>
    <lineage>
        <taxon>Bacteria</taxon>
        <taxon>Pseudomonadati</taxon>
        <taxon>Pseudomonadota</taxon>
        <taxon>Alphaproteobacteria</taxon>
        <taxon>Sphingomonadales</taxon>
        <taxon>Sphingomonadaceae</taxon>
        <taxon>Sphingobium</taxon>
    </lineage>
</organism>
<dbReference type="InterPro" id="IPR050556">
    <property type="entry name" value="Type_II_TA_system_RNase"/>
</dbReference>
<comment type="similarity">
    <text evidence="7 8">Belongs to the PINc/VapC protein family.</text>
</comment>
<dbReference type="InterPro" id="IPR002716">
    <property type="entry name" value="PIN_dom"/>
</dbReference>
<dbReference type="RefSeq" id="WP_048574953.1">
    <property type="nucleotide sequence ID" value="NZ_AP017656.1"/>
</dbReference>
<feature type="binding site" evidence="8">
    <location>
        <position position="99"/>
    </location>
    <ligand>
        <name>Mg(2+)</name>
        <dbReference type="ChEBI" id="CHEBI:18420"/>
    </ligand>
</feature>
<accession>A0A1E1F821</accession>
<keyword evidence="4 8" id="KW-0479">Metal-binding</keyword>
<proteinExistence type="inferred from homology"/>
<dbReference type="AlphaFoldDB" id="A0A1E1F821"/>
<gene>
    <name evidence="8" type="primary">vapC</name>
    <name evidence="10" type="ORF">SCLO_2003040</name>
</gene>
<dbReference type="Proteomes" id="UP000218272">
    <property type="component" value="Plasmid pSCLO_2"/>
</dbReference>
<dbReference type="GO" id="GO:0016787">
    <property type="term" value="F:hydrolase activity"/>
    <property type="evidence" value="ECO:0007669"/>
    <property type="project" value="UniProtKB-KW"/>
</dbReference>
<keyword evidence="3 8" id="KW-0540">Nuclease</keyword>
<keyword evidence="6 8" id="KW-0460">Magnesium</keyword>
<keyword evidence="11" id="KW-1185">Reference proteome</keyword>
<dbReference type="SUPFAM" id="SSF88723">
    <property type="entry name" value="PIN domain-like"/>
    <property type="match status" value="1"/>
</dbReference>
<name>A0A1E1F821_9SPHN</name>
<reference evidence="10 11" key="1">
    <citation type="submission" date="2016-10" db="EMBL/GenBank/DDBJ databases">
        <title>Complete Genome Sequence of the Nonylphenol-Degrading Bacterium Sphingobium cloacae JCM 10874T.</title>
        <authorList>
            <person name="Ootsuka M."/>
            <person name="Nishizawa T."/>
            <person name="Ohta H."/>
        </authorList>
    </citation>
    <scope>NUCLEOTIDE SEQUENCE [LARGE SCALE GENOMIC DNA]</scope>
    <source>
        <strain evidence="10 11">JCM 10874</strain>
        <plasmid evidence="11">psclo_2 dna</plasmid>
    </source>
</reference>
<keyword evidence="2 8" id="KW-1277">Toxin-antitoxin system</keyword>
<dbReference type="EMBL" id="AP017656">
    <property type="protein sequence ID" value="BAV66637.1"/>
    <property type="molecule type" value="Genomic_DNA"/>
</dbReference>
<dbReference type="PANTHER" id="PTHR33653">
    <property type="entry name" value="RIBONUCLEASE VAPC2"/>
    <property type="match status" value="1"/>
</dbReference>
<dbReference type="EC" id="3.1.-.-" evidence="8"/>
<dbReference type="Gene3D" id="3.40.50.1010">
    <property type="entry name" value="5'-nuclease"/>
    <property type="match status" value="1"/>
</dbReference>
<evidence type="ECO:0000313" key="10">
    <source>
        <dbReference type="EMBL" id="BAV66637.1"/>
    </source>
</evidence>
<sequence length="137" mass="14448">MTQLYMLDTNIVSELARNPHGAVATRIAQVGADAICVSIITAAELRYGCAKKGSPRLLAQMEAILGSVSVLALDVPADTEYGGIRAELESAGKPIGPNDLFIAAHAYALGATLVTANIGEFSRVRALKVENWLSDVH</sequence>
<dbReference type="GO" id="GO:0004540">
    <property type="term" value="F:RNA nuclease activity"/>
    <property type="evidence" value="ECO:0007669"/>
    <property type="project" value="InterPro"/>
</dbReference>
<evidence type="ECO:0000256" key="7">
    <source>
        <dbReference type="ARBA" id="ARBA00038093"/>
    </source>
</evidence>
<evidence type="ECO:0000256" key="4">
    <source>
        <dbReference type="ARBA" id="ARBA00022723"/>
    </source>
</evidence>
<geneLocation type="plasmid" evidence="11">
    <name>psclo_2 dna</name>
</geneLocation>
<comment type="function">
    <text evidence="8">Toxic component of a toxin-antitoxin (TA) system. An RNase.</text>
</comment>
<evidence type="ECO:0000259" key="9">
    <source>
        <dbReference type="Pfam" id="PF01850"/>
    </source>
</evidence>
<dbReference type="Pfam" id="PF01850">
    <property type="entry name" value="PIN"/>
    <property type="match status" value="1"/>
</dbReference>
<dbReference type="GO" id="GO:0000287">
    <property type="term" value="F:magnesium ion binding"/>
    <property type="evidence" value="ECO:0007669"/>
    <property type="project" value="UniProtKB-UniRule"/>
</dbReference>
<keyword evidence="10" id="KW-0614">Plasmid</keyword>
<evidence type="ECO:0000256" key="8">
    <source>
        <dbReference type="HAMAP-Rule" id="MF_00265"/>
    </source>
</evidence>
<dbReference type="InterPro" id="IPR022907">
    <property type="entry name" value="VapC_family"/>
</dbReference>
<evidence type="ECO:0000256" key="6">
    <source>
        <dbReference type="ARBA" id="ARBA00022842"/>
    </source>
</evidence>
<evidence type="ECO:0000256" key="3">
    <source>
        <dbReference type="ARBA" id="ARBA00022722"/>
    </source>
</evidence>
<dbReference type="GO" id="GO:0090729">
    <property type="term" value="F:toxin activity"/>
    <property type="evidence" value="ECO:0007669"/>
    <property type="project" value="UniProtKB-KW"/>
</dbReference>
<feature type="binding site" evidence="8">
    <location>
        <position position="8"/>
    </location>
    <ligand>
        <name>Mg(2+)</name>
        <dbReference type="ChEBI" id="CHEBI:18420"/>
    </ligand>
</feature>
<dbReference type="InterPro" id="IPR029060">
    <property type="entry name" value="PIN-like_dom_sf"/>
</dbReference>
<evidence type="ECO:0000256" key="2">
    <source>
        <dbReference type="ARBA" id="ARBA00022649"/>
    </source>
</evidence>
<evidence type="ECO:0000313" key="11">
    <source>
        <dbReference type="Proteomes" id="UP000218272"/>
    </source>
</evidence>
<dbReference type="KEGG" id="sclo:SCLO_2003040"/>
<feature type="domain" description="PIN" evidence="9">
    <location>
        <begin position="5"/>
        <end position="125"/>
    </location>
</feature>
<dbReference type="PANTHER" id="PTHR33653:SF1">
    <property type="entry name" value="RIBONUCLEASE VAPC2"/>
    <property type="match status" value="1"/>
</dbReference>